<gene>
    <name evidence="1" type="ORF">N47_A11750</name>
</gene>
<name>E1Y9A2_9BACT</name>
<dbReference type="AlphaFoldDB" id="E1Y9A2"/>
<accession>E1Y9A2</accession>
<dbReference type="EMBL" id="FR695864">
    <property type="protein sequence ID" value="CBX27146.1"/>
    <property type="molecule type" value="Genomic_DNA"/>
</dbReference>
<reference evidence="1" key="1">
    <citation type="journal article" date="2011" name="Environ. Microbiol.">
        <title>Genomic insights into the metabolic potential of the polycyclic aromatic hydrocarbon degrading sulfate-reducing Deltaproteobacterium N47.</title>
        <authorList>
            <person name="Bergmann F."/>
            <person name="Selesi D."/>
            <person name="Weinmaier T."/>
            <person name="Tischler P."/>
            <person name="Rattei T."/>
            <person name="Meckenstock R.U."/>
        </authorList>
    </citation>
    <scope>NUCLEOTIDE SEQUENCE</scope>
</reference>
<organism evidence="1">
    <name type="scientific">uncultured Desulfobacterium sp</name>
    <dbReference type="NCBI Taxonomy" id="201089"/>
    <lineage>
        <taxon>Bacteria</taxon>
        <taxon>Pseudomonadati</taxon>
        <taxon>Thermodesulfobacteriota</taxon>
        <taxon>Desulfobacteria</taxon>
        <taxon>Desulfobacterales</taxon>
        <taxon>Desulfobacteriaceae</taxon>
        <taxon>Desulfobacterium</taxon>
        <taxon>environmental samples</taxon>
    </lineage>
</organism>
<sequence>MSVQIVCAWCKKPMGIKPGDSDLPISHGICPECANKLRSETNTSQHINRKENDK</sequence>
<evidence type="ECO:0000313" key="1">
    <source>
        <dbReference type="EMBL" id="CBX27146.1"/>
    </source>
</evidence>
<protein>
    <submittedName>
        <fullName evidence="1">Uncharacterized protein</fullName>
    </submittedName>
</protein>
<proteinExistence type="predicted"/>